<dbReference type="RefSeq" id="WP_190268819.1">
    <property type="nucleotide sequence ID" value="NZ_BAABAD010000005.1"/>
</dbReference>
<dbReference type="PRINTS" id="PR00081">
    <property type="entry name" value="GDHRDH"/>
</dbReference>
<evidence type="ECO:0000313" key="3">
    <source>
        <dbReference type="Proteomes" id="UP000602395"/>
    </source>
</evidence>
<reference evidence="2 3" key="1">
    <citation type="submission" date="2020-09" db="EMBL/GenBank/DDBJ databases">
        <title>Novel species in genus Gordonia.</title>
        <authorList>
            <person name="Zhang G."/>
        </authorList>
    </citation>
    <scope>NUCLEOTIDE SEQUENCE [LARGE SCALE GENOMIC DNA]</scope>
    <source>
        <strain evidence="2 3">ON-33</strain>
    </source>
</reference>
<dbReference type="Proteomes" id="UP000602395">
    <property type="component" value="Unassembled WGS sequence"/>
</dbReference>
<name>A0ABR7WIC8_9ACTN</name>
<dbReference type="InterPro" id="IPR036291">
    <property type="entry name" value="NAD(P)-bd_dom_sf"/>
</dbReference>
<sequence>MAKNGWSPAQAPRMDGRTVVVTGSNTGIGLETTRHLARLGAHVLMACRNVDAAATARADILAGVPDARLDVVQLDLGDLASVRKAADEIGTSHPVVDVLINNAGVMAGRRELTADGFEMDFGTSFLGHFALTGLLLERLLSAESGRVVTVGSSAHRAGVLDFDDLTMDHSFSTSRAYARAKFSQLVFAVELQRRLSASGHTAPISVAAHPGATHSGVMRDSGRLLHWLFTTPTLHWLRRSFIMEGPEGALPSLRAATDPDVIGGQYFGPSGPGQFSGPPVLVVPSPRVLDGKLGNRLWDTAEELTGVTYAFSR</sequence>
<organism evidence="2 3">
    <name type="scientific">Gordonia hankookensis</name>
    <dbReference type="NCBI Taxonomy" id="589403"/>
    <lineage>
        <taxon>Bacteria</taxon>
        <taxon>Bacillati</taxon>
        <taxon>Actinomycetota</taxon>
        <taxon>Actinomycetes</taxon>
        <taxon>Mycobacteriales</taxon>
        <taxon>Gordoniaceae</taxon>
        <taxon>Gordonia</taxon>
    </lineage>
</organism>
<evidence type="ECO:0000313" key="2">
    <source>
        <dbReference type="EMBL" id="MBD1322510.1"/>
    </source>
</evidence>
<dbReference type="NCBIfam" id="NF004846">
    <property type="entry name" value="PRK06197.1"/>
    <property type="match status" value="1"/>
</dbReference>
<keyword evidence="1" id="KW-0560">Oxidoreductase</keyword>
<protein>
    <submittedName>
        <fullName evidence="2">SDR family NAD(P)-dependent oxidoreductase</fullName>
    </submittedName>
</protein>
<dbReference type="Pfam" id="PF00106">
    <property type="entry name" value="adh_short"/>
    <property type="match status" value="1"/>
</dbReference>
<dbReference type="Gene3D" id="3.40.50.720">
    <property type="entry name" value="NAD(P)-binding Rossmann-like Domain"/>
    <property type="match status" value="1"/>
</dbReference>
<accession>A0ABR7WIC8</accession>
<proteinExistence type="predicted"/>
<comment type="caution">
    <text evidence="2">The sequence shown here is derived from an EMBL/GenBank/DDBJ whole genome shotgun (WGS) entry which is preliminary data.</text>
</comment>
<dbReference type="SUPFAM" id="SSF51735">
    <property type="entry name" value="NAD(P)-binding Rossmann-fold domains"/>
    <property type="match status" value="1"/>
</dbReference>
<dbReference type="EMBL" id="JACWMS010000006">
    <property type="protein sequence ID" value="MBD1322510.1"/>
    <property type="molecule type" value="Genomic_DNA"/>
</dbReference>
<evidence type="ECO:0000256" key="1">
    <source>
        <dbReference type="ARBA" id="ARBA00023002"/>
    </source>
</evidence>
<dbReference type="PANTHER" id="PTHR43157:SF31">
    <property type="entry name" value="PHOSPHATIDYLINOSITOL-GLYCAN BIOSYNTHESIS CLASS F PROTEIN"/>
    <property type="match status" value="1"/>
</dbReference>
<dbReference type="InterPro" id="IPR002347">
    <property type="entry name" value="SDR_fam"/>
</dbReference>
<dbReference type="PANTHER" id="PTHR43157">
    <property type="entry name" value="PHOSPHATIDYLINOSITOL-GLYCAN BIOSYNTHESIS CLASS F PROTEIN-RELATED"/>
    <property type="match status" value="1"/>
</dbReference>
<keyword evidence="3" id="KW-1185">Reference proteome</keyword>
<gene>
    <name evidence="2" type="ORF">IDF66_23270</name>
</gene>